<dbReference type="RefSeq" id="WP_236089166.1">
    <property type="nucleotide sequence ID" value="NZ_JAKGSG010000029.1"/>
</dbReference>
<dbReference type="AlphaFoldDB" id="A0AA41QDD0"/>
<dbReference type="GO" id="GO:0003700">
    <property type="term" value="F:DNA-binding transcription factor activity"/>
    <property type="evidence" value="ECO:0007669"/>
    <property type="project" value="InterPro"/>
</dbReference>
<keyword evidence="2" id="KW-0238">DNA-binding</keyword>
<dbReference type="CDD" id="cd07377">
    <property type="entry name" value="WHTH_GntR"/>
    <property type="match status" value="1"/>
</dbReference>
<keyword evidence="3" id="KW-0804">Transcription</keyword>
<sequence length="126" mass="13397">MSVPAVAPDLAVDPASSVPPYEQVRVQLAQQMADRTLPVGTRLPTVRALAAGLGLAVNTVARVYRELEAAGLVETRGRNGTFVSAAGDHRLERAHEAAEQYAASVRALGLERDEALRIVTAALRSR</sequence>
<dbReference type="GO" id="GO:0003677">
    <property type="term" value="F:DNA binding"/>
    <property type="evidence" value="ECO:0007669"/>
    <property type="project" value="UniProtKB-KW"/>
</dbReference>
<evidence type="ECO:0000259" key="4">
    <source>
        <dbReference type="PROSITE" id="PS50949"/>
    </source>
</evidence>
<name>A0AA41QDD0_9MICO</name>
<keyword evidence="1" id="KW-0805">Transcription regulation</keyword>
<proteinExistence type="predicted"/>
<evidence type="ECO:0000313" key="6">
    <source>
        <dbReference type="Proteomes" id="UP001165405"/>
    </source>
</evidence>
<feature type="domain" description="HTH gntR-type" evidence="4">
    <location>
        <begin position="18"/>
        <end position="86"/>
    </location>
</feature>
<dbReference type="SUPFAM" id="SSF46785">
    <property type="entry name" value="Winged helix' DNA-binding domain"/>
    <property type="match status" value="1"/>
</dbReference>
<dbReference type="PANTHER" id="PTHR38445:SF9">
    <property type="entry name" value="HTH-TYPE TRANSCRIPTIONAL REPRESSOR YTRA"/>
    <property type="match status" value="1"/>
</dbReference>
<protein>
    <submittedName>
        <fullName evidence="5">GntR family transcriptional regulator</fullName>
    </submittedName>
</protein>
<dbReference type="SMART" id="SM00345">
    <property type="entry name" value="HTH_GNTR"/>
    <property type="match status" value="1"/>
</dbReference>
<reference evidence="5" key="1">
    <citation type="submission" date="2022-01" db="EMBL/GenBank/DDBJ databases">
        <title>Antribacter sp. nov., isolated from Guizhou of China.</title>
        <authorList>
            <person name="Chengliang C."/>
            <person name="Ya Z."/>
        </authorList>
    </citation>
    <scope>NUCLEOTIDE SEQUENCE</scope>
    <source>
        <strain evidence="5">KLBMP 9083</strain>
    </source>
</reference>
<comment type="caution">
    <text evidence="5">The sequence shown here is derived from an EMBL/GenBank/DDBJ whole genome shotgun (WGS) entry which is preliminary data.</text>
</comment>
<dbReference type="Proteomes" id="UP001165405">
    <property type="component" value="Unassembled WGS sequence"/>
</dbReference>
<dbReference type="EMBL" id="JAKGSG010000029">
    <property type="protein sequence ID" value="MCF4121368.1"/>
    <property type="molecule type" value="Genomic_DNA"/>
</dbReference>
<evidence type="ECO:0000313" key="5">
    <source>
        <dbReference type="EMBL" id="MCF4121368.1"/>
    </source>
</evidence>
<keyword evidence="6" id="KW-1185">Reference proteome</keyword>
<accession>A0AA41QDD0</accession>
<dbReference type="PANTHER" id="PTHR38445">
    <property type="entry name" value="HTH-TYPE TRANSCRIPTIONAL REPRESSOR YTRA"/>
    <property type="match status" value="1"/>
</dbReference>
<dbReference type="Gene3D" id="1.10.10.10">
    <property type="entry name" value="Winged helix-like DNA-binding domain superfamily/Winged helix DNA-binding domain"/>
    <property type="match status" value="1"/>
</dbReference>
<gene>
    <name evidence="5" type="ORF">L1785_10275</name>
</gene>
<dbReference type="InterPro" id="IPR036388">
    <property type="entry name" value="WH-like_DNA-bd_sf"/>
</dbReference>
<organism evidence="5 6">
    <name type="scientific">Antribacter soli</name>
    <dbReference type="NCBI Taxonomy" id="2910976"/>
    <lineage>
        <taxon>Bacteria</taxon>
        <taxon>Bacillati</taxon>
        <taxon>Actinomycetota</taxon>
        <taxon>Actinomycetes</taxon>
        <taxon>Micrococcales</taxon>
        <taxon>Promicromonosporaceae</taxon>
        <taxon>Antribacter</taxon>
    </lineage>
</organism>
<dbReference type="Pfam" id="PF00392">
    <property type="entry name" value="GntR"/>
    <property type="match status" value="1"/>
</dbReference>
<dbReference type="InterPro" id="IPR036390">
    <property type="entry name" value="WH_DNA-bd_sf"/>
</dbReference>
<evidence type="ECO:0000256" key="2">
    <source>
        <dbReference type="ARBA" id="ARBA00023125"/>
    </source>
</evidence>
<evidence type="ECO:0000256" key="1">
    <source>
        <dbReference type="ARBA" id="ARBA00023015"/>
    </source>
</evidence>
<evidence type="ECO:0000256" key="3">
    <source>
        <dbReference type="ARBA" id="ARBA00023163"/>
    </source>
</evidence>
<dbReference type="InterPro" id="IPR000524">
    <property type="entry name" value="Tscrpt_reg_HTH_GntR"/>
</dbReference>
<dbReference type="PROSITE" id="PS50949">
    <property type="entry name" value="HTH_GNTR"/>
    <property type="match status" value="1"/>
</dbReference>